<sequence length="496" mass="57589">MNKPDKAIDKSQKAIDSHGEQPGWLYLALGYVHYNNNQLNDAIYNYKKIIEINSNQPSLIYKKLGNALESQERLSEAISIYKKGIRTNPEHPELYICLGDSYANLEHVEKARKTYSQAITLRAKNPQFSGFLDFEPILSSYSKAIESTCIENFYYHIGKALSYRQNLNQAAKFYRKAIQINPEMSAVYQNLGGVAAQQGNCEEAIAFYIKAIKSDPGNEEFHNELWWYLLSIPIALQKLEKIDNLATNIVQVANETKTMNQSNIAPLESDHGDSLKNSPLFSNLMANYERTIQLATRSSETISAKDMVVVLAKKNKAIHLRLWQQFKFINSLLREHDINYWAIDGTLMGAIRHQGFIPWDNDIDIEMKESDLNRLLSLEYLLNQHGCYLKKISKNYYQIADNFDLFIYEQRKWASQGCYYTSLDEHEIFPLRKFKFCDFEIYAPHKADEYLKRAYGNDCLQRCRIWNTHLNNYFKPGHDPERYVLSIDDVNKILKI</sequence>
<dbReference type="Pfam" id="PF13432">
    <property type="entry name" value="TPR_16"/>
    <property type="match status" value="1"/>
</dbReference>
<dbReference type="PANTHER" id="PTHR44943">
    <property type="entry name" value="CELLULOSE SYNTHASE OPERON PROTEIN C"/>
    <property type="match status" value="1"/>
</dbReference>
<dbReference type="GO" id="GO:0009100">
    <property type="term" value="P:glycoprotein metabolic process"/>
    <property type="evidence" value="ECO:0007669"/>
    <property type="project" value="UniProtKB-ARBA"/>
</dbReference>
<gene>
    <name evidence="5" type="ORF">BJP34_10330</name>
</gene>
<dbReference type="RefSeq" id="WP_070392273.1">
    <property type="nucleotide sequence ID" value="NZ_CP017599.1"/>
</dbReference>
<organism evidence="5 6">
    <name type="scientific">Moorena producens PAL-8-15-08-1</name>
    <dbReference type="NCBI Taxonomy" id="1458985"/>
    <lineage>
        <taxon>Bacteria</taxon>
        <taxon>Bacillati</taxon>
        <taxon>Cyanobacteriota</taxon>
        <taxon>Cyanophyceae</taxon>
        <taxon>Coleofasciculales</taxon>
        <taxon>Coleofasciculaceae</taxon>
        <taxon>Moorena</taxon>
    </lineage>
</organism>
<dbReference type="PANTHER" id="PTHR44943:SF8">
    <property type="entry name" value="TPR REPEAT-CONTAINING PROTEIN MJ0263"/>
    <property type="match status" value="1"/>
</dbReference>
<dbReference type="PROSITE" id="PS50005">
    <property type="entry name" value="TPR"/>
    <property type="match status" value="5"/>
</dbReference>
<dbReference type="AlphaFoldDB" id="A0A1D8TQ76"/>
<accession>A0A1D8TQ76</accession>
<feature type="repeat" description="TPR" evidence="3">
    <location>
        <begin position="185"/>
        <end position="218"/>
    </location>
</feature>
<evidence type="ECO:0000256" key="1">
    <source>
        <dbReference type="ARBA" id="ARBA00022737"/>
    </source>
</evidence>
<name>A0A1D8TQ76_9CYAN</name>
<evidence type="ECO:0000256" key="2">
    <source>
        <dbReference type="ARBA" id="ARBA00022803"/>
    </source>
</evidence>
<reference evidence="6" key="1">
    <citation type="submission" date="2016-10" db="EMBL/GenBank/DDBJ databases">
        <title>Comparative genomics uncovers the prolific and rare metabolic potential of the cyanobacterial genus Moorea.</title>
        <authorList>
            <person name="Leao T."/>
            <person name="Castelao G."/>
            <person name="Korobeynikov A."/>
            <person name="Monroe E.A."/>
            <person name="Podell S."/>
            <person name="Glukhov E."/>
            <person name="Allen E."/>
            <person name="Gerwick W.H."/>
            <person name="Gerwick L."/>
        </authorList>
    </citation>
    <scope>NUCLEOTIDE SEQUENCE [LARGE SCALE GENOMIC DNA]</scope>
    <source>
        <strain evidence="6">PAL-8-15-08-1</strain>
    </source>
</reference>
<feature type="repeat" description="TPR" evidence="3">
    <location>
        <begin position="58"/>
        <end position="91"/>
    </location>
</feature>
<dbReference type="InterPro" id="IPR011990">
    <property type="entry name" value="TPR-like_helical_dom_sf"/>
</dbReference>
<protein>
    <recommendedName>
        <fullName evidence="4">LicD/FKTN/FKRP nucleotidyltransferase domain-containing protein</fullName>
    </recommendedName>
</protein>
<dbReference type="InterPro" id="IPR019734">
    <property type="entry name" value="TPR_rpt"/>
</dbReference>
<keyword evidence="2 3" id="KW-0802">TPR repeat</keyword>
<dbReference type="EMBL" id="CP017599">
    <property type="protein sequence ID" value="AOW99797.1"/>
    <property type="molecule type" value="Genomic_DNA"/>
</dbReference>
<dbReference type="Pfam" id="PF04991">
    <property type="entry name" value="LicD"/>
    <property type="match status" value="1"/>
</dbReference>
<evidence type="ECO:0000313" key="6">
    <source>
        <dbReference type="Proteomes" id="UP000177870"/>
    </source>
</evidence>
<proteinExistence type="predicted"/>
<feature type="repeat" description="TPR" evidence="3">
    <location>
        <begin position="23"/>
        <end position="56"/>
    </location>
</feature>
<dbReference type="STRING" id="1458985.BJP34_10330"/>
<keyword evidence="1" id="KW-0677">Repeat</keyword>
<dbReference type="InterPro" id="IPR051685">
    <property type="entry name" value="Ycf3/AcsC/BcsC/TPR_MFPF"/>
</dbReference>
<dbReference type="Proteomes" id="UP000177870">
    <property type="component" value="Chromosome"/>
</dbReference>
<dbReference type="InterPro" id="IPR007074">
    <property type="entry name" value="LicD/FKTN/FKRP_NTP_transf"/>
</dbReference>
<feature type="domain" description="LicD/FKTN/FKRP nucleotidyltransferase" evidence="4">
    <location>
        <begin position="334"/>
        <end position="386"/>
    </location>
</feature>
<evidence type="ECO:0000313" key="5">
    <source>
        <dbReference type="EMBL" id="AOW99797.1"/>
    </source>
</evidence>
<dbReference type="Gene3D" id="1.25.40.10">
    <property type="entry name" value="Tetratricopeptide repeat domain"/>
    <property type="match status" value="3"/>
</dbReference>
<feature type="repeat" description="TPR" evidence="3">
    <location>
        <begin position="92"/>
        <end position="125"/>
    </location>
</feature>
<dbReference type="SUPFAM" id="SSF81901">
    <property type="entry name" value="HCP-like"/>
    <property type="match status" value="1"/>
</dbReference>
<dbReference type="Pfam" id="PF14559">
    <property type="entry name" value="TPR_19"/>
    <property type="match status" value="1"/>
</dbReference>
<evidence type="ECO:0000256" key="3">
    <source>
        <dbReference type="PROSITE-ProRule" id="PRU00339"/>
    </source>
</evidence>
<dbReference type="KEGG" id="mpro:BJP34_10330"/>
<dbReference type="SMART" id="SM00028">
    <property type="entry name" value="TPR"/>
    <property type="match status" value="5"/>
</dbReference>
<feature type="repeat" description="TPR" evidence="3">
    <location>
        <begin position="151"/>
        <end position="184"/>
    </location>
</feature>
<evidence type="ECO:0000259" key="4">
    <source>
        <dbReference type="Pfam" id="PF04991"/>
    </source>
</evidence>
<dbReference type="OrthoDB" id="443517at2"/>